<dbReference type="EMBL" id="LN649230">
    <property type="protein sequence ID" value="CEI63394.1"/>
    <property type="molecule type" value="Genomic_DNA"/>
</dbReference>
<name>A0A2L2SZ60_9HYPO</name>
<accession>A0A2L2SZ60</accession>
<organism evidence="1 2">
    <name type="scientific">Fusarium venenatum</name>
    <dbReference type="NCBI Taxonomy" id="56646"/>
    <lineage>
        <taxon>Eukaryota</taxon>
        <taxon>Fungi</taxon>
        <taxon>Dikarya</taxon>
        <taxon>Ascomycota</taxon>
        <taxon>Pezizomycotina</taxon>
        <taxon>Sordariomycetes</taxon>
        <taxon>Hypocreomycetidae</taxon>
        <taxon>Hypocreales</taxon>
        <taxon>Nectriaceae</taxon>
        <taxon>Fusarium</taxon>
    </lineage>
</organism>
<dbReference type="Proteomes" id="UP000245910">
    <property type="component" value="Chromosome II"/>
</dbReference>
<evidence type="ECO:0000313" key="1">
    <source>
        <dbReference type="EMBL" id="CEI63394.1"/>
    </source>
</evidence>
<evidence type="ECO:0008006" key="3">
    <source>
        <dbReference type="Google" id="ProtNLM"/>
    </source>
</evidence>
<sequence>MRLAPPPWFLNPGRNAFLNEANGDHHARLIAVLHVYMVEFLATVARCYFLPEAEEWTFSWQRVLEICQNIAGIAEKRNSNFTLTVDPAVSCIIFTALIFLDFDKKSAGATDNHLISKIENYELLLVLQLEQFATYWKLPSLLIRPKTDAHSYNSLVP</sequence>
<proteinExistence type="predicted"/>
<reference evidence="2" key="1">
    <citation type="submission" date="2014-10" db="EMBL/GenBank/DDBJ databases">
        <authorList>
            <person name="King R."/>
        </authorList>
    </citation>
    <scope>NUCLEOTIDE SEQUENCE [LARGE SCALE GENOMIC DNA]</scope>
    <source>
        <strain evidence="2">A3/5</strain>
    </source>
</reference>
<protein>
    <recommendedName>
        <fullName evidence="3">Transcription factor domain-containing protein</fullName>
    </recommendedName>
</protein>
<dbReference type="AlphaFoldDB" id="A0A2L2SZ60"/>
<evidence type="ECO:0000313" key="2">
    <source>
        <dbReference type="Proteomes" id="UP000245910"/>
    </source>
</evidence>
<dbReference type="STRING" id="56646.A0A2L2SZ60"/>
<keyword evidence="2" id="KW-1185">Reference proteome</keyword>